<evidence type="ECO:0000256" key="4">
    <source>
        <dbReference type="ARBA" id="ARBA00022475"/>
    </source>
</evidence>
<name>A0A310SJC6_9HYME</name>
<dbReference type="GO" id="GO:0000776">
    <property type="term" value="C:kinetochore"/>
    <property type="evidence" value="ECO:0007669"/>
    <property type="project" value="InterPro"/>
</dbReference>
<gene>
    <name evidence="10" type="ORF">WN48_03417</name>
</gene>
<feature type="transmembrane region" description="Helical" evidence="9">
    <location>
        <begin position="280"/>
        <end position="299"/>
    </location>
</feature>
<feature type="transmembrane region" description="Helical" evidence="9">
    <location>
        <begin position="319"/>
        <end position="338"/>
    </location>
</feature>
<keyword evidence="5 9" id="KW-0812">Transmembrane</keyword>
<dbReference type="GO" id="GO:0005886">
    <property type="term" value="C:plasma membrane"/>
    <property type="evidence" value="ECO:0007669"/>
    <property type="project" value="UniProtKB-SubCell"/>
</dbReference>
<evidence type="ECO:0000256" key="9">
    <source>
        <dbReference type="SAM" id="Phobius"/>
    </source>
</evidence>
<feature type="transmembrane region" description="Helical" evidence="9">
    <location>
        <begin position="32"/>
        <end position="52"/>
    </location>
</feature>
<accession>A0A310SJC6</accession>
<keyword evidence="4" id="KW-1003">Cell membrane</keyword>
<keyword evidence="7 9" id="KW-0472">Membrane</keyword>
<organism evidence="10 11">
    <name type="scientific">Eufriesea mexicana</name>
    <dbReference type="NCBI Taxonomy" id="516756"/>
    <lineage>
        <taxon>Eukaryota</taxon>
        <taxon>Metazoa</taxon>
        <taxon>Ecdysozoa</taxon>
        <taxon>Arthropoda</taxon>
        <taxon>Hexapoda</taxon>
        <taxon>Insecta</taxon>
        <taxon>Pterygota</taxon>
        <taxon>Neoptera</taxon>
        <taxon>Endopterygota</taxon>
        <taxon>Hymenoptera</taxon>
        <taxon>Apocrita</taxon>
        <taxon>Aculeata</taxon>
        <taxon>Apoidea</taxon>
        <taxon>Anthophila</taxon>
        <taxon>Apidae</taxon>
        <taxon>Eufriesea</taxon>
    </lineage>
</organism>
<evidence type="ECO:0000313" key="10">
    <source>
        <dbReference type="EMBL" id="OAD56413.1"/>
    </source>
</evidence>
<dbReference type="EMBL" id="KQ761976">
    <property type="protein sequence ID" value="OAD56413.1"/>
    <property type="molecule type" value="Genomic_DNA"/>
</dbReference>
<feature type="transmembrane region" description="Helical" evidence="9">
    <location>
        <begin position="470"/>
        <end position="491"/>
    </location>
</feature>
<dbReference type="Pfam" id="PF13520">
    <property type="entry name" value="AA_permease_2"/>
    <property type="match status" value="2"/>
</dbReference>
<keyword evidence="11" id="KW-1185">Reference proteome</keyword>
<dbReference type="Gene3D" id="1.20.1740.10">
    <property type="entry name" value="Amino acid/polyamine transporter I"/>
    <property type="match status" value="1"/>
</dbReference>
<evidence type="ECO:0000256" key="8">
    <source>
        <dbReference type="SAM" id="MobiDB-lite"/>
    </source>
</evidence>
<dbReference type="OrthoDB" id="6347512at2759"/>
<evidence type="ECO:0000256" key="7">
    <source>
        <dbReference type="ARBA" id="ARBA00023136"/>
    </source>
</evidence>
<evidence type="ECO:0000256" key="6">
    <source>
        <dbReference type="ARBA" id="ARBA00022989"/>
    </source>
</evidence>
<evidence type="ECO:0000313" key="11">
    <source>
        <dbReference type="Proteomes" id="UP000250275"/>
    </source>
</evidence>
<dbReference type="Pfam" id="PF07778">
    <property type="entry name" value="CENP-I"/>
    <property type="match status" value="1"/>
</dbReference>
<evidence type="ECO:0000256" key="2">
    <source>
        <dbReference type="ARBA" id="ARBA00007040"/>
    </source>
</evidence>
<comment type="similarity">
    <text evidence="2">Belongs to the amino acid-polyamine-organocation (APC) superfamily. L-type amino acid transporter (LAT) (TC 2.A.3.8) family.</text>
</comment>
<keyword evidence="3" id="KW-0813">Transport</keyword>
<feature type="transmembrane region" description="Helical" evidence="9">
    <location>
        <begin position="241"/>
        <end position="260"/>
    </location>
</feature>
<dbReference type="AlphaFoldDB" id="A0A310SJC6"/>
<feature type="transmembrane region" description="Helical" evidence="9">
    <location>
        <begin position="364"/>
        <end position="390"/>
    </location>
</feature>
<dbReference type="GO" id="GO:0015179">
    <property type="term" value="F:L-amino acid transmembrane transporter activity"/>
    <property type="evidence" value="ECO:0007669"/>
    <property type="project" value="TreeGrafter"/>
</dbReference>
<feature type="transmembrane region" description="Helical" evidence="9">
    <location>
        <begin position="210"/>
        <end position="229"/>
    </location>
</feature>
<evidence type="ECO:0000256" key="1">
    <source>
        <dbReference type="ARBA" id="ARBA00004651"/>
    </source>
</evidence>
<feature type="region of interest" description="Disordered" evidence="8">
    <location>
        <begin position="102"/>
        <end position="146"/>
    </location>
</feature>
<feature type="transmembrane region" description="Helical" evidence="9">
    <location>
        <begin position="497"/>
        <end position="517"/>
    </location>
</feature>
<dbReference type="PANTHER" id="PTHR11785:SF240">
    <property type="entry name" value="LD25378P"/>
    <property type="match status" value="1"/>
</dbReference>
<keyword evidence="6 9" id="KW-1133">Transmembrane helix</keyword>
<feature type="transmembrane region" description="Helical" evidence="9">
    <location>
        <begin position="435"/>
        <end position="458"/>
    </location>
</feature>
<feature type="transmembrane region" description="Helical" evidence="9">
    <location>
        <begin position="172"/>
        <end position="198"/>
    </location>
</feature>
<feature type="transmembrane region" description="Helical" evidence="9">
    <location>
        <begin position="410"/>
        <end position="429"/>
    </location>
</feature>
<dbReference type="InterPro" id="IPR002293">
    <property type="entry name" value="AA/rel_permease1"/>
</dbReference>
<evidence type="ECO:0000256" key="3">
    <source>
        <dbReference type="ARBA" id="ARBA00022448"/>
    </source>
</evidence>
<dbReference type="InterPro" id="IPR050598">
    <property type="entry name" value="AminoAcid_Transporter"/>
</dbReference>
<dbReference type="InterPro" id="IPR012485">
    <property type="entry name" value="CENP-I"/>
</dbReference>
<dbReference type="PANTHER" id="PTHR11785">
    <property type="entry name" value="AMINO ACID TRANSPORTER"/>
    <property type="match status" value="1"/>
</dbReference>
<dbReference type="FunFam" id="1.20.1740.10:FF:000003">
    <property type="entry name" value="Y+L amino acid transporter 1 isoform X1"/>
    <property type="match status" value="1"/>
</dbReference>
<comment type="subcellular location">
    <subcellularLocation>
        <location evidence="1">Cell membrane</location>
        <topology evidence="1">Multi-pass membrane protein</topology>
    </subcellularLocation>
</comment>
<proteinExistence type="inferred from homology"/>
<reference evidence="10 11" key="1">
    <citation type="submission" date="2015-07" db="EMBL/GenBank/DDBJ databases">
        <title>The genome of Eufriesea mexicana.</title>
        <authorList>
            <person name="Pan H."/>
            <person name="Kapheim K."/>
        </authorList>
    </citation>
    <scope>NUCLEOTIDE SEQUENCE [LARGE SCALE GENOMIC DNA]</scope>
    <source>
        <strain evidence="10">0111107269</strain>
        <tissue evidence="10">Whole body</tissue>
    </source>
</reference>
<sequence>MPDKVAPAEKQVLGPVKTIKDNNEAVKLKKELGLLDGVAIIVGIIVGAGIFVSPKGVLKNSGSVGQALIVWIFSGVLSLIGALCYAELAGGRVINLGNFERSSQSSSEGKKPTDASDLEENRNPWAKPHSRSGIVPPLPKEDAPRAHGTMIPKSGGDYAYISDAFGPLPAFLYLWVALFILVPTGNAITALTFAQYILQPVWHGCIPPYAAVRLLAAVITCLLTAINCYNVKWATRVQDIFTGTKIFALIIIMVAGLWWLCMGHTENFHHPMDGTNTQPGYIALAVYSGLFSYSGWNYLNFVTEELKDPYKNLPKAICISLPLVTVIYVLANIAYFVVLTQDEILASNAVAVTFGDKLLGVMSWIMPLFVACSTFGALNGAIFASSRLFFVGARNGHLPSAIALINLRNLTPMPSLIFLCIITLALLIIEDVYVLINYVSFVEALFTTLSVSGLLWLRYKSPDRERPIKVSILLPIIFFVICAFLVTFPCYVSPWEVGVGVIIILSGIPMYWIFIQWKKKPKWVIRSSLKKKEYHEFEKSLNVLQNYAALKGLVDDDIDFLANVIMNTGLGATKLVPLVKCLVPVYKVPEHTVKSILSWCLSSINELPITLSTVIIQWIIGILDYQLIDEKVINIYYNVFFYWMLKKERLERHIARLIHVLTKPEDISRRNVTRLLALHKKYSKPQKHIIVLLSLFKSYKPELVPEKVLYINTKSAWSPIPEILQVMLQDAQTRFENQQVQDSNLNSFNWDKFMTKKTESYSTVPLIPSIGYFQIGSSIFKEKKTKPIFDVSSTEELGRLHLDIELPCNAVSLLANTAGFHLLTFADFQYQSRFSYNLYNTLIRAFMLENEKFSAEEINKLLDMTIEFSRYMQQDILIVNRFLDEYLYYNTGEYQSKLLTLLQWTTSMSINDLQEKILVHIQNMFYESNLSTKCEIIKMLKMLITNLFVSQGFEDCCHKTPAPFLGQNAMNNFEEAIPILTKISEDLITSGLNMYLYDILFLSEALSFYEEICTLENRSAILSFTLAPPAVIYACLITKHCAILSRICKLLLRYYDRSSKLKNRKTRKLLKKEIHTTLVYAKDIVAALWYNTHSKESSNVLQNILMNVMTNLEYCNTDRFLNIDNHYAFLPYKCVLNETGLNISTKEDTMSVALYYCPIISEFLNVFKNQR</sequence>
<feature type="transmembrane region" description="Helical" evidence="9">
    <location>
        <begin position="64"/>
        <end position="86"/>
    </location>
</feature>
<feature type="compositionally biased region" description="Basic and acidic residues" evidence="8">
    <location>
        <begin position="108"/>
        <end position="122"/>
    </location>
</feature>
<protein>
    <submittedName>
        <fullName evidence="10">Y+L amino acid transporter 2</fullName>
    </submittedName>
</protein>
<dbReference type="Proteomes" id="UP000250275">
    <property type="component" value="Unassembled WGS sequence"/>
</dbReference>
<evidence type="ECO:0000256" key="5">
    <source>
        <dbReference type="ARBA" id="ARBA00022692"/>
    </source>
</evidence>